<evidence type="ECO:0008006" key="5">
    <source>
        <dbReference type="Google" id="ProtNLM"/>
    </source>
</evidence>
<dbReference type="Gene3D" id="2.40.370.10">
    <property type="entry name" value="AttH-like domain"/>
    <property type="match status" value="1"/>
</dbReference>
<evidence type="ECO:0000259" key="1">
    <source>
        <dbReference type="Pfam" id="PF23212"/>
    </source>
</evidence>
<dbReference type="Pfam" id="PF23213">
    <property type="entry name" value="DUF7065"/>
    <property type="match status" value="1"/>
</dbReference>
<dbReference type="Proteomes" id="UP001501057">
    <property type="component" value="Unassembled WGS sequence"/>
</dbReference>
<dbReference type="RefSeq" id="WP_344203607.1">
    <property type="nucleotide sequence ID" value="NZ_BAAAME010000005.1"/>
</dbReference>
<dbReference type="InterPro" id="IPR055493">
    <property type="entry name" value="DUF7065"/>
</dbReference>
<reference evidence="4" key="1">
    <citation type="journal article" date="2019" name="Int. J. Syst. Evol. Microbiol.">
        <title>The Global Catalogue of Microorganisms (GCM) 10K type strain sequencing project: providing services to taxonomists for standard genome sequencing and annotation.</title>
        <authorList>
            <consortium name="The Broad Institute Genomics Platform"/>
            <consortium name="The Broad Institute Genome Sequencing Center for Infectious Disease"/>
            <person name="Wu L."/>
            <person name="Ma J."/>
        </authorList>
    </citation>
    <scope>NUCLEOTIDE SEQUENCE [LARGE SCALE GENOMIC DNA]</scope>
    <source>
        <strain evidence="4">JCM 13518</strain>
    </source>
</reference>
<dbReference type="InterPro" id="IPR055492">
    <property type="entry name" value="DUF7064"/>
</dbReference>
<organism evidence="3 4">
    <name type="scientific">Aeromicrobium alkaliterrae</name>
    <dbReference type="NCBI Taxonomy" id="302168"/>
    <lineage>
        <taxon>Bacteria</taxon>
        <taxon>Bacillati</taxon>
        <taxon>Actinomycetota</taxon>
        <taxon>Actinomycetes</taxon>
        <taxon>Propionibacteriales</taxon>
        <taxon>Nocardioidaceae</taxon>
        <taxon>Aeromicrobium</taxon>
    </lineage>
</organism>
<proteinExistence type="predicted"/>
<dbReference type="InterPro" id="IPR023374">
    <property type="entry name" value="AttH-like_dom_sf"/>
</dbReference>
<evidence type="ECO:0000259" key="2">
    <source>
        <dbReference type="Pfam" id="PF23213"/>
    </source>
</evidence>
<feature type="domain" description="DUF7065" evidence="2">
    <location>
        <begin position="132"/>
        <end position="173"/>
    </location>
</feature>
<evidence type="ECO:0000313" key="4">
    <source>
        <dbReference type="Proteomes" id="UP001501057"/>
    </source>
</evidence>
<protein>
    <recommendedName>
        <fullName evidence="5">AttH domain-containing protein</fullName>
    </recommendedName>
</protein>
<accession>A0ABP4WAP5</accession>
<gene>
    <name evidence="3" type="ORF">GCM10009710_32960</name>
</gene>
<comment type="caution">
    <text evidence="3">The sequence shown here is derived from an EMBL/GenBank/DDBJ whole genome shotgun (WGS) entry which is preliminary data.</text>
</comment>
<feature type="domain" description="DUF7064" evidence="1">
    <location>
        <begin position="174"/>
        <end position="293"/>
    </location>
</feature>
<dbReference type="EMBL" id="BAAAME010000005">
    <property type="protein sequence ID" value="GAA1750445.1"/>
    <property type="molecule type" value="Genomic_DNA"/>
</dbReference>
<dbReference type="SUPFAM" id="SSF159245">
    <property type="entry name" value="AttH-like"/>
    <property type="match status" value="1"/>
</dbReference>
<keyword evidence="4" id="KW-1185">Reference proteome</keyword>
<sequence>MHEPSPHDFLRHDISGTPHARESLVYHVHLPEEGVLSMYAWVYADGRAEAASAFFGPAAGDKAVFEESQAEVMAADADFTDWKVGTFHLTDGDPSTARLQLAGARLSVDYHFEAMHPAFLYSTGRADRSEALPKFAATDRYEQSGRVTGTIRIDDRTIEFDALGHRDHSWGRRDWLTMQHYKWAAIQAGESAVNLFYIEGEGRSWHLGYVFRDGELAAITHVDVAETYDDRWVQDVVDLEIDDAAGRRTSVTTTRFGRHEYPVGDGDYKLVDTAVHATIAGQAGVGYLDWGWPRDYLRHLRSDR</sequence>
<evidence type="ECO:0000313" key="3">
    <source>
        <dbReference type="EMBL" id="GAA1750445.1"/>
    </source>
</evidence>
<dbReference type="Pfam" id="PF23212">
    <property type="entry name" value="DUF7064"/>
    <property type="match status" value="1"/>
</dbReference>
<name>A0ABP4WAP5_9ACTN</name>